<dbReference type="AlphaFoldDB" id="A0A087ULB8"/>
<proteinExistence type="predicted"/>
<gene>
    <name evidence="1" type="ORF">X975_11829</name>
</gene>
<sequence>MKFTEQNCSPALVLSHIATKGRFAEKRSLTDDIISGVGKTLRCLTGPCLQERTS</sequence>
<organism evidence="1 2">
    <name type="scientific">Stegodyphus mimosarum</name>
    <name type="common">African social velvet spider</name>
    <dbReference type="NCBI Taxonomy" id="407821"/>
    <lineage>
        <taxon>Eukaryota</taxon>
        <taxon>Metazoa</taxon>
        <taxon>Ecdysozoa</taxon>
        <taxon>Arthropoda</taxon>
        <taxon>Chelicerata</taxon>
        <taxon>Arachnida</taxon>
        <taxon>Araneae</taxon>
        <taxon>Araneomorphae</taxon>
        <taxon>Entelegynae</taxon>
        <taxon>Eresoidea</taxon>
        <taxon>Eresidae</taxon>
        <taxon>Stegodyphus</taxon>
    </lineage>
</organism>
<name>A0A087ULB8_STEMI</name>
<accession>A0A087ULB8</accession>
<keyword evidence="2" id="KW-1185">Reference proteome</keyword>
<feature type="non-terminal residue" evidence="1">
    <location>
        <position position="54"/>
    </location>
</feature>
<dbReference type="EMBL" id="KK120375">
    <property type="protein sequence ID" value="KFM78157.1"/>
    <property type="molecule type" value="Genomic_DNA"/>
</dbReference>
<protein>
    <submittedName>
        <fullName evidence="1">Uncharacterized protein</fullName>
    </submittedName>
</protein>
<evidence type="ECO:0000313" key="2">
    <source>
        <dbReference type="Proteomes" id="UP000054359"/>
    </source>
</evidence>
<dbReference type="Proteomes" id="UP000054359">
    <property type="component" value="Unassembled WGS sequence"/>
</dbReference>
<reference evidence="1 2" key="1">
    <citation type="submission" date="2013-11" db="EMBL/GenBank/DDBJ databases">
        <title>Genome sequencing of Stegodyphus mimosarum.</title>
        <authorList>
            <person name="Bechsgaard J."/>
        </authorList>
    </citation>
    <scope>NUCLEOTIDE SEQUENCE [LARGE SCALE GENOMIC DNA]</scope>
</reference>
<evidence type="ECO:0000313" key="1">
    <source>
        <dbReference type="EMBL" id="KFM78157.1"/>
    </source>
</evidence>